<dbReference type="GO" id="GO:0046872">
    <property type="term" value="F:metal ion binding"/>
    <property type="evidence" value="ECO:0007669"/>
    <property type="project" value="UniProtKB-KW"/>
</dbReference>
<reference evidence="5 6" key="1">
    <citation type="submission" date="2020-09" db="EMBL/GenBank/DDBJ databases">
        <title>Investigation of environmental microbe.</title>
        <authorList>
            <person name="Ou Y."/>
            <person name="Kang Q."/>
        </authorList>
    </citation>
    <scope>NUCLEOTIDE SEQUENCE [LARGE SCALE GENOMIC DNA]</scope>
    <source>
        <strain evidence="5 6">KJZ-9</strain>
    </source>
</reference>
<dbReference type="NCBIfam" id="NF005914">
    <property type="entry name" value="PRK07907.1"/>
    <property type="match status" value="1"/>
</dbReference>
<dbReference type="PANTHER" id="PTHR43270:SF12">
    <property type="entry name" value="SUCCINYL-DIAMINOPIMELATE DESUCCINYLASE"/>
    <property type="match status" value="1"/>
</dbReference>
<dbReference type="SUPFAM" id="SSF53187">
    <property type="entry name" value="Zn-dependent exopeptidases"/>
    <property type="match status" value="1"/>
</dbReference>
<feature type="domain" description="Peptidase M20 dimerisation" evidence="4">
    <location>
        <begin position="213"/>
        <end position="362"/>
    </location>
</feature>
<dbReference type="PANTHER" id="PTHR43270">
    <property type="entry name" value="BETA-ALA-HIS DIPEPTIDASE"/>
    <property type="match status" value="1"/>
</dbReference>
<dbReference type="GO" id="GO:0008233">
    <property type="term" value="F:peptidase activity"/>
    <property type="evidence" value="ECO:0007669"/>
    <property type="project" value="UniProtKB-KW"/>
</dbReference>
<dbReference type="Gene3D" id="3.40.630.10">
    <property type="entry name" value="Zn peptidases"/>
    <property type="match status" value="1"/>
</dbReference>
<dbReference type="EMBL" id="CP061538">
    <property type="protein sequence ID" value="QNV39013.1"/>
    <property type="molecule type" value="Genomic_DNA"/>
</dbReference>
<evidence type="ECO:0000313" key="5">
    <source>
        <dbReference type="EMBL" id="QNV39013.1"/>
    </source>
</evidence>
<dbReference type="Pfam" id="PF01546">
    <property type="entry name" value="Peptidase_M20"/>
    <property type="match status" value="1"/>
</dbReference>
<dbReference type="AlphaFoldDB" id="A0A7H2BH67"/>
<keyword evidence="3" id="KW-0378">Hydrolase</keyword>
<proteinExistence type="predicted"/>
<dbReference type="InterPro" id="IPR011650">
    <property type="entry name" value="Peptidase_M20_dimer"/>
</dbReference>
<dbReference type="InterPro" id="IPR002933">
    <property type="entry name" value="Peptidase_M20"/>
</dbReference>
<evidence type="ECO:0000256" key="2">
    <source>
        <dbReference type="ARBA" id="ARBA00022723"/>
    </source>
</evidence>
<accession>A0A7H2BH67</accession>
<dbReference type="GO" id="GO:0006508">
    <property type="term" value="P:proteolysis"/>
    <property type="evidence" value="ECO:0007669"/>
    <property type="project" value="UniProtKB-KW"/>
</dbReference>
<dbReference type="Proteomes" id="UP000516421">
    <property type="component" value="Chromosome"/>
</dbReference>
<dbReference type="KEGG" id="rama:IDM48_06145"/>
<keyword evidence="1" id="KW-0645">Protease</keyword>
<evidence type="ECO:0000259" key="4">
    <source>
        <dbReference type="Pfam" id="PF07687"/>
    </source>
</evidence>
<organism evidence="5 6">
    <name type="scientific">Rothia amarae</name>
    <dbReference type="NCBI Taxonomy" id="169480"/>
    <lineage>
        <taxon>Bacteria</taxon>
        <taxon>Bacillati</taxon>
        <taxon>Actinomycetota</taxon>
        <taxon>Actinomycetes</taxon>
        <taxon>Micrococcales</taxon>
        <taxon>Micrococcaceae</taxon>
        <taxon>Rothia</taxon>
    </lineage>
</organism>
<sequence>MNTDTPEYFSHFEALDHAVNAKFDSAVEQLTELVAIPSIAWEAFDLSQVHKSAEKVASLAQHVGFDSVEILTASYGENQDKQGMPAVVARKEAEAGYPTILLYAHHDVQPVGDLAEWNTEPFTATVQGDRLFGRGAADDKAGVLAHLTAFSVVKDVLGEDFKAGVTLFIEGEEEAGSPSFGQFLKTYKEKLKADAIVVADSSNWKAGVPALTTGLRGLASGVVNVRVGDHAVHSGMFGGPMIDAPTALVRLLASLHNDKGAVAVKGLIHAPEPEVEYEEADFRADSGMLDNVQLAGEGSISSRLWAQPAISIIGMDITPIAESSNTISVQNSAKLSVRLAPGQNPQQAHQAIEAHLHRHSPWGVEVSYTAEDTGQPFSADTSESSIQIALSAMEKAWGIAPVQTGLGGSIPFIADLKEEFPDAHILITGIEDPDTRAHSANESLYIPDFKRAILAEALMVTKFCEKK</sequence>
<name>A0A7H2BH67_9MICC</name>
<dbReference type="InterPro" id="IPR051458">
    <property type="entry name" value="Cyt/Met_Dipeptidase"/>
</dbReference>
<protein>
    <submittedName>
        <fullName evidence="5">Dipeptidase</fullName>
    </submittedName>
</protein>
<evidence type="ECO:0000256" key="1">
    <source>
        <dbReference type="ARBA" id="ARBA00022670"/>
    </source>
</evidence>
<evidence type="ECO:0000313" key="6">
    <source>
        <dbReference type="Proteomes" id="UP000516421"/>
    </source>
</evidence>
<dbReference type="Gene3D" id="3.30.70.360">
    <property type="match status" value="1"/>
</dbReference>
<dbReference type="RefSeq" id="WP_190616528.1">
    <property type="nucleotide sequence ID" value="NZ_CP061538.1"/>
</dbReference>
<dbReference type="Pfam" id="PF07687">
    <property type="entry name" value="M20_dimer"/>
    <property type="match status" value="1"/>
</dbReference>
<keyword evidence="2" id="KW-0479">Metal-binding</keyword>
<gene>
    <name evidence="5" type="ORF">IDM48_06145</name>
</gene>
<keyword evidence="6" id="KW-1185">Reference proteome</keyword>
<evidence type="ECO:0000256" key="3">
    <source>
        <dbReference type="ARBA" id="ARBA00022801"/>
    </source>
</evidence>